<evidence type="ECO:0000256" key="1">
    <source>
        <dbReference type="SAM" id="MobiDB-lite"/>
    </source>
</evidence>
<dbReference type="Proteomes" id="UP000240760">
    <property type="component" value="Unassembled WGS sequence"/>
</dbReference>
<dbReference type="AlphaFoldDB" id="A0A2T4BSL9"/>
<name>A0A2T4BSL9_TRILO</name>
<reference evidence="2 3" key="1">
    <citation type="submission" date="2016-07" db="EMBL/GenBank/DDBJ databases">
        <title>Multiple horizontal gene transfer events from other fungi enriched the ability of initially mycotrophic Trichoderma (Ascomycota) to feed on dead plant biomass.</title>
        <authorList>
            <consortium name="DOE Joint Genome Institute"/>
            <person name="Aerts A."/>
            <person name="Atanasova L."/>
            <person name="Chenthamara K."/>
            <person name="Zhang J."/>
            <person name="Grujic M."/>
            <person name="Henrissat B."/>
            <person name="Kuo A."/>
            <person name="Salamov A."/>
            <person name="Lipzen A."/>
            <person name="Labutti K."/>
            <person name="Barry K."/>
            <person name="Miao Y."/>
            <person name="Rahimi M.J."/>
            <person name="Shen Q."/>
            <person name="Grigoriev I.V."/>
            <person name="Kubicek C.P."/>
            <person name="Druzhinina I.S."/>
        </authorList>
    </citation>
    <scope>NUCLEOTIDE SEQUENCE [LARGE SCALE GENOMIC DNA]</scope>
    <source>
        <strain evidence="2 3">ATCC 18648</strain>
    </source>
</reference>
<feature type="region of interest" description="Disordered" evidence="1">
    <location>
        <begin position="172"/>
        <end position="194"/>
    </location>
</feature>
<keyword evidence="3" id="KW-1185">Reference proteome</keyword>
<dbReference type="EMBL" id="KZ679142">
    <property type="protein sequence ID" value="PTB72294.1"/>
    <property type="molecule type" value="Genomic_DNA"/>
</dbReference>
<dbReference type="OrthoDB" id="4899474at2759"/>
<organism evidence="2 3">
    <name type="scientific">Trichoderma longibrachiatum ATCC 18648</name>
    <dbReference type="NCBI Taxonomy" id="983965"/>
    <lineage>
        <taxon>Eukaryota</taxon>
        <taxon>Fungi</taxon>
        <taxon>Dikarya</taxon>
        <taxon>Ascomycota</taxon>
        <taxon>Pezizomycotina</taxon>
        <taxon>Sordariomycetes</taxon>
        <taxon>Hypocreomycetidae</taxon>
        <taxon>Hypocreales</taxon>
        <taxon>Hypocreaceae</taxon>
        <taxon>Trichoderma</taxon>
    </lineage>
</organism>
<evidence type="ECO:0000313" key="3">
    <source>
        <dbReference type="Proteomes" id="UP000240760"/>
    </source>
</evidence>
<sequence>MTRQFRDTDPSSELRRRIVWYRLWEQLEEHRPLQKQMKALSPAVCQPYLTGRPYLVQKPAAHVEMMFEVARGTLDIPRIHMPAQEPPRPPLCVALHLPESQLQMVKYNRAVAEARQYTDLTERDRFLVSCPSPLETFRIEREFSDYETAARMLKEGMKKNKHFHSSRGELRTNLAQQHLSPAQRRRGLLKSQGRPSKLREVISIDEDWPQ</sequence>
<evidence type="ECO:0000313" key="2">
    <source>
        <dbReference type="EMBL" id="PTB72294.1"/>
    </source>
</evidence>
<protein>
    <submittedName>
        <fullName evidence="2">Uncharacterized protein</fullName>
    </submittedName>
</protein>
<gene>
    <name evidence="2" type="ORF">M440DRAFT_1384885</name>
</gene>
<proteinExistence type="predicted"/>
<accession>A0A2T4BSL9</accession>